<dbReference type="EMBL" id="WOCE01000006">
    <property type="protein sequence ID" value="KAE9611777.1"/>
    <property type="molecule type" value="Genomic_DNA"/>
</dbReference>
<evidence type="ECO:0000313" key="2">
    <source>
        <dbReference type="Proteomes" id="UP000447434"/>
    </source>
</evidence>
<accession>A0A6A5N5T4</accession>
<sequence>MKRQRCKNVSPTKVEDVAADAIGKKKAKKEVEQKEVKVEEESIESKREVEQGEVEDNNVMVWNWEEYMPWLGGVVDEQMSWGSTWFPWWDIDFNGEAFSSLYSDVWDDDIWNLNKEIPITLDRKM</sequence>
<protein>
    <submittedName>
        <fullName evidence="1">Uncharacterized protein</fullName>
    </submittedName>
</protein>
<evidence type="ECO:0000313" key="1">
    <source>
        <dbReference type="EMBL" id="KAE9611777.1"/>
    </source>
</evidence>
<gene>
    <name evidence="1" type="ORF">Lalb_Chr06g0166051</name>
</gene>
<keyword evidence="2" id="KW-1185">Reference proteome</keyword>
<dbReference type="AlphaFoldDB" id="A0A6A5N5T4"/>
<name>A0A6A5N5T4_LUPAL</name>
<organism evidence="1 2">
    <name type="scientific">Lupinus albus</name>
    <name type="common">White lupine</name>
    <name type="synonym">Lupinus termis</name>
    <dbReference type="NCBI Taxonomy" id="3870"/>
    <lineage>
        <taxon>Eukaryota</taxon>
        <taxon>Viridiplantae</taxon>
        <taxon>Streptophyta</taxon>
        <taxon>Embryophyta</taxon>
        <taxon>Tracheophyta</taxon>
        <taxon>Spermatophyta</taxon>
        <taxon>Magnoliopsida</taxon>
        <taxon>eudicotyledons</taxon>
        <taxon>Gunneridae</taxon>
        <taxon>Pentapetalae</taxon>
        <taxon>rosids</taxon>
        <taxon>fabids</taxon>
        <taxon>Fabales</taxon>
        <taxon>Fabaceae</taxon>
        <taxon>Papilionoideae</taxon>
        <taxon>50 kb inversion clade</taxon>
        <taxon>genistoids sensu lato</taxon>
        <taxon>core genistoids</taxon>
        <taxon>Genisteae</taxon>
        <taxon>Lupinus</taxon>
    </lineage>
</organism>
<dbReference type="Proteomes" id="UP000447434">
    <property type="component" value="Chromosome 6"/>
</dbReference>
<reference evidence="2" key="1">
    <citation type="journal article" date="2020" name="Nat. Commun.">
        <title>Genome sequence of the cluster root forming white lupin.</title>
        <authorList>
            <person name="Hufnagel B."/>
            <person name="Marques A."/>
            <person name="Soriano A."/>
            <person name="Marques L."/>
            <person name="Divol F."/>
            <person name="Doumas P."/>
            <person name="Sallet E."/>
            <person name="Mancinotti D."/>
            <person name="Carrere S."/>
            <person name="Marande W."/>
            <person name="Arribat S."/>
            <person name="Keller J."/>
            <person name="Huneau C."/>
            <person name="Blein T."/>
            <person name="Aime D."/>
            <person name="Laguerre M."/>
            <person name="Taylor J."/>
            <person name="Schubert V."/>
            <person name="Nelson M."/>
            <person name="Geu-Flores F."/>
            <person name="Crespi M."/>
            <person name="Gallardo-Guerrero K."/>
            <person name="Delaux P.-M."/>
            <person name="Salse J."/>
            <person name="Berges H."/>
            <person name="Guyot R."/>
            <person name="Gouzy J."/>
            <person name="Peret B."/>
        </authorList>
    </citation>
    <scope>NUCLEOTIDE SEQUENCE [LARGE SCALE GENOMIC DNA]</scope>
    <source>
        <strain evidence="2">cv. Amiga</strain>
    </source>
</reference>
<proteinExistence type="predicted"/>
<dbReference type="OrthoDB" id="1075193at2759"/>
<comment type="caution">
    <text evidence="1">The sequence shown here is derived from an EMBL/GenBank/DDBJ whole genome shotgun (WGS) entry which is preliminary data.</text>
</comment>